<dbReference type="GO" id="GO:0000049">
    <property type="term" value="F:tRNA binding"/>
    <property type="evidence" value="ECO:0007669"/>
    <property type="project" value="UniProtKB-KW"/>
</dbReference>
<keyword evidence="4 12" id="KW-0808">Transferase</keyword>
<proteinExistence type="inferred from homology"/>
<dbReference type="AlphaFoldDB" id="A0A101FYQ4"/>
<dbReference type="Gene3D" id="3.90.1640.10">
    <property type="entry name" value="inorganic pyrophosphatase (n-terminal core)"/>
    <property type="match status" value="1"/>
</dbReference>
<dbReference type="Pfam" id="PF12627">
    <property type="entry name" value="PolyA_pol_RNAbd"/>
    <property type="match status" value="1"/>
</dbReference>
<evidence type="ECO:0000256" key="6">
    <source>
        <dbReference type="ARBA" id="ARBA00022695"/>
    </source>
</evidence>
<feature type="domain" description="CBS" evidence="13">
    <location>
        <begin position="310"/>
        <end position="365"/>
    </location>
</feature>
<dbReference type="Pfam" id="PF00571">
    <property type="entry name" value="CBS"/>
    <property type="match status" value="2"/>
</dbReference>
<evidence type="ECO:0000256" key="7">
    <source>
        <dbReference type="ARBA" id="ARBA00022723"/>
    </source>
</evidence>
<evidence type="ECO:0000256" key="3">
    <source>
        <dbReference type="ARBA" id="ARBA00022555"/>
    </source>
</evidence>
<dbReference type="Pfam" id="PF02272">
    <property type="entry name" value="DHHA1"/>
    <property type="match status" value="1"/>
</dbReference>
<dbReference type="GO" id="GO:0008033">
    <property type="term" value="P:tRNA processing"/>
    <property type="evidence" value="ECO:0007669"/>
    <property type="project" value="UniProtKB-KW"/>
</dbReference>
<dbReference type="SUPFAM" id="SSF81891">
    <property type="entry name" value="Poly A polymerase C-terminal region-like"/>
    <property type="match status" value="1"/>
</dbReference>
<evidence type="ECO:0000256" key="5">
    <source>
        <dbReference type="ARBA" id="ARBA00022694"/>
    </source>
</evidence>
<dbReference type="InterPro" id="IPR000644">
    <property type="entry name" value="CBS_dom"/>
</dbReference>
<dbReference type="InterPro" id="IPR043519">
    <property type="entry name" value="NT_sf"/>
</dbReference>
<keyword evidence="8" id="KW-0547">Nucleotide-binding</keyword>
<dbReference type="PANTHER" id="PTHR47788">
    <property type="entry name" value="POLYA POLYMERASE"/>
    <property type="match status" value="1"/>
</dbReference>
<keyword evidence="5" id="KW-0819">tRNA processing</keyword>
<dbReference type="PROSITE" id="PS51371">
    <property type="entry name" value="CBS"/>
    <property type="match status" value="2"/>
</dbReference>
<dbReference type="PANTHER" id="PTHR47788:SF1">
    <property type="entry name" value="A-ADDING TRNA NUCLEOTIDYLTRANSFERASE"/>
    <property type="match status" value="1"/>
</dbReference>
<dbReference type="CDD" id="cd05398">
    <property type="entry name" value="NT_ClassII-CCAase"/>
    <property type="match status" value="1"/>
</dbReference>
<evidence type="ECO:0000256" key="4">
    <source>
        <dbReference type="ARBA" id="ARBA00022679"/>
    </source>
</evidence>
<dbReference type="InterPro" id="IPR003156">
    <property type="entry name" value="DHHA1_dom"/>
</dbReference>
<gene>
    <name evidence="14" type="ORF">XD73_0156</name>
</gene>
<dbReference type="GO" id="GO:0000166">
    <property type="term" value="F:nucleotide binding"/>
    <property type="evidence" value="ECO:0007669"/>
    <property type="project" value="UniProtKB-KW"/>
</dbReference>
<name>A0A101FYQ4_9CHLR</name>
<dbReference type="GO" id="GO:0046872">
    <property type="term" value="F:metal ion binding"/>
    <property type="evidence" value="ECO:0007669"/>
    <property type="project" value="UniProtKB-KW"/>
</dbReference>
<keyword evidence="3" id="KW-0820">tRNA-binding</keyword>
<dbReference type="Pfam" id="PF01743">
    <property type="entry name" value="PolyA_pol"/>
    <property type="match status" value="1"/>
</dbReference>
<dbReference type="Proteomes" id="UP000064249">
    <property type="component" value="Unassembled WGS sequence"/>
</dbReference>
<dbReference type="InterPro" id="IPR052390">
    <property type="entry name" value="tRNA_nt/polyA_polymerase"/>
</dbReference>
<keyword evidence="6" id="KW-0548">Nucleotidyltransferase</keyword>
<evidence type="ECO:0000256" key="1">
    <source>
        <dbReference type="ARBA" id="ARBA00001946"/>
    </source>
</evidence>
<dbReference type="Pfam" id="PF01368">
    <property type="entry name" value="DHH"/>
    <property type="match status" value="1"/>
</dbReference>
<dbReference type="InterPro" id="IPR032828">
    <property type="entry name" value="PolyA_RNA-bd"/>
</dbReference>
<dbReference type="EMBL" id="LGFU01000003">
    <property type="protein sequence ID" value="KUK46959.1"/>
    <property type="molecule type" value="Genomic_DNA"/>
</dbReference>
<evidence type="ECO:0000313" key="15">
    <source>
        <dbReference type="Proteomes" id="UP000064249"/>
    </source>
</evidence>
<dbReference type="InterPro" id="IPR001667">
    <property type="entry name" value="DDH_dom"/>
</dbReference>
<dbReference type="GO" id="GO:0016779">
    <property type="term" value="F:nucleotidyltransferase activity"/>
    <property type="evidence" value="ECO:0007669"/>
    <property type="project" value="UniProtKB-KW"/>
</dbReference>
<dbReference type="SMART" id="SM00116">
    <property type="entry name" value="CBS"/>
    <property type="match status" value="2"/>
</dbReference>
<dbReference type="SUPFAM" id="SSF81301">
    <property type="entry name" value="Nucleotidyltransferase"/>
    <property type="match status" value="1"/>
</dbReference>
<comment type="similarity">
    <text evidence="2 12">Belongs to the tRNA nucleotidyltransferase/poly(A) polymerase family.</text>
</comment>
<reference evidence="14 15" key="1">
    <citation type="journal article" date="2015" name="MBio">
        <title>Genome-Resolved Metagenomic Analysis Reveals Roles for Candidate Phyla and Other Microbial Community Members in Biogeochemical Transformations in Oil Reservoirs.</title>
        <authorList>
            <person name="Hu P."/>
            <person name="Tom L."/>
            <person name="Singh A."/>
            <person name="Thomas B.C."/>
            <person name="Baker B.J."/>
            <person name="Piceno Y.M."/>
            <person name="Andersen G.L."/>
            <person name="Banfield J.F."/>
        </authorList>
    </citation>
    <scope>NUCLEOTIDE SEQUENCE [LARGE SCALE GENOMIC DNA]</scope>
    <source>
        <strain evidence="14">46_16</strain>
    </source>
</reference>
<dbReference type="InterPro" id="IPR046342">
    <property type="entry name" value="CBS_dom_sf"/>
</dbReference>
<feature type="domain" description="CBS" evidence="13">
    <location>
        <begin position="371"/>
        <end position="429"/>
    </location>
</feature>
<evidence type="ECO:0000256" key="8">
    <source>
        <dbReference type="ARBA" id="ARBA00022741"/>
    </source>
</evidence>
<dbReference type="SUPFAM" id="SSF54631">
    <property type="entry name" value="CBS-domain pair"/>
    <property type="match status" value="1"/>
</dbReference>
<protein>
    <recommendedName>
        <fullName evidence="13">CBS domain-containing protein</fullName>
    </recommendedName>
</protein>
<dbReference type="Gene3D" id="3.10.310.30">
    <property type="match status" value="1"/>
</dbReference>
<dbReference type="Gene3D" id="3.30.460.10">
    <property type="entry name" value="Beta Polymerase, domain 2"/>
    <property type="match status" value="1"/>
</dbReference>
<dbReference type="InterPro" id="IPR002646">
    <property type="entry name" value="PolA_pol_head_dom"/>
</dbReference>
<comment type="cofactor">
    <cofactor evidence="1">
        <name>Mg(2+)</name>
        <dbReference type="ChEBI" id="CHEBI:18420"/>
    </cofactor>
</comment>
<evidence type="ECO:0000256" key="2">
    <source>
        <dbReference type="ARBA" id="ARBA00007265"/>
    </source>
</evidence>
<evidence type="ECO:0000313" key="14">
    <source>
        <dbReference type="EMBL" id="KUK46959.1"/>
    </source>
</evidence>
<sequence length="877" mass="99408">MTHEQTDFDGFASMLGAYLLEDRAYPILPNNMNRNVQQFYHNYRFELPFILPQALPKQNIHSITLVDTQSMVTLKGITRDTRVCVFDHHKKKDDFSSDWAYNDIKTGACTTYFVEHLIEHNGNLSMVQATLLLLGIYEDTGSLTYASTTARDAQAVAYLLSQGASLKIAADYLNPSLSPGQQKVLEALIQNQQVMELKKKRVMVSHADAEFLEEEVSSIAHKLCDLYDPDGLFLFVKTKEGIRFVARSVCDEIDVSNIAERFGGGGHTRAAAALIRKSEGNRKALQELEKDFIASLDDFINPSISVKQIMSTNPLLLEPSTKLQEALQLMQRFGYEGFPVVQENQVIGLLTRRAVDRALSHKMDVPVKSLMEAGNYFVHPETSLEELHQIMAKSNWGQIPVVNKQDKKIIGIVTRTDLLQAYSGIQSPENGKMDLSSLLENTLKPNQMKLIKMIAETAHEMRMHVYLVGGVVRDIILKSPILDLDFVVEGNAIELAHQLIALYGGKITSHRQFGTAKWFLEDSRIIVSDNDANSSSGLPKSIDLISARTEFYKNPSALPTVKLSSIKLDLLRRDFTINTLAIRLDGKHYGKLYDYWGGLDDLNDGIIRVLHSLSFVDDPTRMLRAIRFEQRFGFQIEKRTLELFEEAKPLLKQVSGDRIRHEMDLIFRERLAVDILNRLQQLELLQAIDPDLHFSKKNAITLQAAIENKAGDGWALPSKVGNSSTEIVILYTIFLCMQAEKSVQRINKRLKLPKVIQKSISQARELIEKMPQLIDQKPSEIYYALKNVPNHTLFAVQFFFHDNHKVQQNINLYLSEWTKLKPYTKGTDLKKLGINPGPIYKSIYQQLISAWVDGEIISREEEADLLQSILTKSKKTN</sequence>
<dbReference type="Gene3D" id="1.10.3090.10">
    <property type="entry name" value="cca-adding enzyme, domain 2"/>
    <property type="match status" value="1"/>
</dbReference>
<keyword evidence="9" id="KW-0460">Magnesium</keyword>
<evidence type="ECO:0000256" key="11">
    <source>
        <dbReference type="PROSITE-ProRule" id="PRU00703"/>
    </source>
</evidence>
<organism evidence="14 15">
    <name type="scientific">Anaerolinea thermophila</name>
    <dbReference type="NCBI Taxonomy" id="167964"/>
    <lineage>
        <taxon>Bacteria</taxon>
        <taxon>Bacillati</taxon>
        <taxon>Chloroflexota</taxon>
        <taxon>Anaerolineae</taxon>
        <taxon>Anaerolineales</taxon>
        <taxon>Anaerolineaceae</taxon>
        <taxon>Anaerolinea</taxon>
    </lineage>
</organism>
<evidence type="ECO:0000259" key="13">
    <source>
        <dbReference type="PROSITE" id="PS51371"/>
    </source>
</evidence>
<comment type="caution">
    <text evidence="14">The sequence shown here is derived from an EMBL/GenBank/DDBJ whole genome shotgun (WGS) entry which is preliminary data.</text>
</comment>
<keyword evidence="10 12" id="KW-0694">RNA-binding</keyword>
<evidence type="ECO:0000256" key="12">
    <source>
        <dbReference type="RuleBase" id="RU003953"/>
    </source>
</evidence>
<dbReference type="SUPFAM" id="SSF64182">
    <property type="entry name" value="DHH phosphoesterases"/>
    <property type="match status" value="1"/>
</dbReference>
<keyword evidence="11" id="KW-0129">CBS domain</keyword>
<dbReference type="InterPro" id="IPR038763">
    <property type="entry name" value="DHH_sf"/>
</dbReference>
<dbReference type="PATRIC" id="fig|167964.4.peg.506"/>
<evidence type="ECO:0000256" key="10">
    <source>
        <dbReference type="ARBA" id="ARBA00022884"/>
    </source>
</evidence>
<keyword evidence="7" id="KW-0479">Metal-binding</keyword>
<dbReference type="Gene3D" id="3.10.580.10">
    <property type="entry name" value="CBS-domain"/>
    <property type="match status" value="1"/>
</dbReference>
<evidence type="ECO:0000256" key="9">
    <source>
        <dbReference type="ARBA" id="ARBA00022842"/>
    </source>
</evidence>
<accession>A0A101FYQ4</accession>